<reference evidence="3 4" key="2">
    <citation type="submission" date="2024-07" db="EMBL/GenBank/DDBJ databases">
        <authorList>
            <person name="Akdeniz Z."/>
        </authorList>
    </citation>
    <scope>NUCLEOTIDE SEQUENCE [LARGE SCALE GENOMIC DNA]</scope>
</reference>
<dbReference type="AlphaFoldDB" id="A0AA86RPJ2"/>
<feature type="compositionally biased region" description="Basic and acidic residues" evidence="1">
    <location>
        <begin position="42"/>
        <end position="51"/>
    </location>
</feature>
<name>A0AA86RPJ2_9EUKA</name>
<organism evidence="2">
    <name type="scientific">Hexamita inflata</name>
    <dbReference type="NCBI Taxonomy" id="28002"/>
    <lineage>
        <taxon>Eukaryota</taxon>
        <taxon>Metamonada</taxon>
        <taxon>Diplomonadida</taxon>
        <taxon>Hexamitidae</taxon>
        <taxon>Hexamitinae</taxon>
        <taxon>Hexamita</taxon>
    </lineage>
</organism>
<dbReference type="EMBL" id="CATOUU010001184">
    <property type="protein sequence ID" value="CAI9978306.1"/>
    <property type="molecule type" value="Genomic_DNA"/>
</dbReference>
<dbReference type="Proteomes" id="UP001642409">
    <property type="component" value="Unassembled WGS sequence"/>
</dbReference>
<protein>
    <submittedName>
        <fullName evidence="3">Hypothetical_protein</fullName>
    </submittedName>
</protein>
<evidence type="ECO:0000313" key="3">
    <source>
        <dbReference type="EMBL" id="CAL6081572.1"/>
    </source>
</evidence>
<feature type="compositionally biased region" description="Basic and acidic residues" evidence="1">
    <location>
        <begin position="8"/>
        <end position="19"/>
    </location>
</feature>
<evidence type="ECO:0000313" key="4">
    <source>
        <dbReference type="Proteomes" id="UP001642409"/>
    </source>
</evidence>
<sequence>MKYLQFNRETRINRSESRSAHAFTSRLAHQEAADAPPTKLTPARETDDRGAALRTPGNAENCWFGHTTSSNTASYSKLQEVRSLVRQPQVPRWETTREPVVPNVFFFSRHLLFSQSPGRGSRARLQFPAAESRRPASWARIGRTKSNTAVAESAWE</sequence>
<keyword evidence="4" id="KW-1185">Reference proteome</keyword>
<comment type="caution">
    <text evidence="2">The sequence shown here is derived from an EMBL/GenBank/DDBJ whole genome shotgun (WGS) entry which is preliminary data.</text>
</comment>
<gene>
    <name evidence="3" type="ORF">HINF_LOCUS60408</name>
    <name evidence="2" type="ORF">HINF_LOCUS65951</name>
</gene>
<evidence type="ECO:0000313" key="2">
    <source>
        <dbReference type="EMBL" id="CAI9978306.1"/>
    </source>
</evidence>
<feature type="region of interest" description="Disordered" evidence="1">
    <location>
        <begin position="1"/>
        <end position="65"/>
    </location>
</feature>
<dbReference type="EMBL" id="CAXDID020000353">
    <property type="protein sequence ID" value="CAL6081572.1"/>
    <property type="molecule type" value="Genomic_DNA"/>
</dbReference>
<accession>A0AA86RPJ2</accession>
<evidence type="ECO:0000256" key="1">
    <source>
        <dbReference type="SAM" id="MobiDB-lite"/>
    </source>
</evidence>
<proteinExistence type="predicted"/>
<reference evidence="2" key="1">
    <citation type="submission" date="2023-06" db="EMBL/GenBank/DDBJ databases">
        <authorList>
            <person name="Kurt Z."/>
        </authorList>
    </citation>
    <scope>NUCLEOTIDE SEQUENCE</scope>
</reference>